<dbReference type="GO" id="GO:0003824">
    <property type="term" value="F:catalytic activity"/>
    <property type="evidence" value="ECO:0007669"/>
    <property type="project" value="InterPro"/>
</dbReference>
<dbReference type="PROSITE" id="PS51084">
    <property type="entry name" value="HIT_2"/>
    <property type="match status" value="1"/>
</dbReference>
<dbReference type="AlphaFoldDB" id="A0A3B0VAP5"/>
<sequence length="182" mass="20684">MKTLWAPWRMSYILGQAGTRQGCIFDFPAAITHDKRQLLLYKDELCEVLLNRFPYANGHLLIAPARHVADITGLSNTEANALMAILKESIIILRRHLRPDGFNSGLNLGAAAGAGQADHLHFHVVPRWQEDHNFMTVTAEIRSIPEHIDNTFDQLLPDFQALARQGTENRRQRTEDRGHKKE</sequence>
<feature type="region of interest" description="Disordered" evidence="1">
    <location>
        <begin position="163"/>
        <end position="182"/>
    </location>
</feature>
<evidence type="ECO:0000313" key="3">
    <source>
        <dbReference type="EMBL" id="VAW35912.1"/>
    </source>
</evidence>
<organism evidence="3">
    <name type="scientific">hydrothermal vent metagenome</name>
    <dbReference type="NCBI Taxonomy" id="652676"/>
    <lineage>
        <taxon>unclassified sequences</taxon>
        <taxon>metagenomes</taxon>
        <taxon>ecological metagenomes</taxon>
    </lineage>
</organism>
<dbReference type="Gene3D" id="3.30.428.10">
    <property type="entry name" value="HIT-like"/>
    <property type="match status" value="1"/>
</dbReference>
<accession>A0A3B0VAP5</accession>
<dbReference type="InterPro" id="IPR052908">
    <property type="entry name" value="AP-4-A_phosphorylase"/>
</dbReference>
<name>A0A3B0VAP5_9ZZZZ</name>
<reference evidence="3" key="1">
    <citation type="submission" date="2018-06" db="EMBL/GenBank/DDBJ databases">
        <authorList>
            <person name="Zhirakovskaya E."/>
        </authorList>
    </citation>
    <scope>NUCLEOTIDE SEQUENCE</scope>
</reference>
<dbReference type="SUPFAM" id="SSF54197">
    <property type="entry name" value="HIT-like"/>
    <property type="match status" value="1"/>
</dbReference>
<dbReference type="PANTHER" id="PTHR42997:SF1">
    <property type="entry name" value="AP-4-A PHOSPHORYLASE"/>
    <property type="match status" value="1"/>
</dbReference>
<evidence type="ECO:0000256" key="1">
    <source>
        <dbReference type="SAM" id="MobiDB-lite"/>
    </source>
</evidence>
<feature type="domain" description="HIT" evidence="2">
    <location>
        <begin position="26"/>
        <end position="134"/>
    </location>
</feature>
<dbReference type="Pfam" id="PF01230">
    <property type="entry name" value="HIT"/>
    <property type="match status" value="1"/>
</dbReference>
<dbReference type="EMBL" id="UOEX01000147">
    <property type="protein sequence ID" value="VAW35912.1"/>
    <property type="molecule type" value="Genomic_DNA"/>
</dbReference>
<protein>
    <recommendedName>
        <fullName evidence="2">HIT domain-containing protein</fullName>
    </recommendedName>
</protein>
<dbReference type="InterPro" id="IPR011146">
    <property type="entry name" value="HIT-like"/>
</dbReference>
<dbReference type="InterPro" id="IPR036265">
    <property type="entry name" value="HIT-like_sf"/>
</dbReference>
<feature type="compositionally biased region" description="Basic and acidic residues" evidence="1">
    <location>
        <begin position="167"/>
        <end position="182"/>
    </location>
</feature>
<evidence type="ECO:0000259" key="2">
    <source>
        <dbReference type="PROSITE" id="PS51084"/>
    </source>
</evidence>
<dbReference type="PANTHER" id="PTHR42997">
    <property type="entry name" value="HIT FAMILY HYDROLASE"/>
    <property type="match status" value="1"/>
</dbReference>
<proteinExistence type="predicted"/>
<gene>
    <name evidence="3" type="ORF">MNBD_DELTA03-399</name>
</gene>